<dbReference type="GO" id="GO:0016020">
    <property type="term" value="C:membrane"/>
    <property type="evidence" value="ECO:0007669"/>
    <property type="project" value="InterPro"/>
</dbReference>
<feature type="transmembrane region" description="Helical" evidence="1">
    <location>
        <begin position="34"/>
        <end position="57"/>
    </location>
</feature>
<dbReference type="InterPro" id="IPR056770">
    <property type="entry name" value="Piezo_THU9_anchor"/>
</dbReference>
<accession>A0A674P9E9</accession>
<dbReference type="InterPro" id="IPR027272">
    <property type="entry name" value="Piezo"/>
</dbReference>
<feature type="transmembrane region" description="Helical" evidence="1">
    <location>
        <begin position="77"/>
        <end position="96"/>
    </location>
</feature>
<dbReference type="InterPro" id="IPR031334">
    <property type="entry name" value="Piezo_cap_dom"/>
</dbReference>
<dbReference type="GeneTree" id="ENSGT00940000164142"/>
<feature type="transmembrane region" description="Helical" evidence="1">
    <location>
        <begin position="135"/>
        <end position="153"/>
    </location>
</feature>
<dbReference type="Proteomes" id="UP000005226">
    <property type="component" value="Chromosome 3"/>
</dbReference>
<dbReference type="Pfam" id="PF12166">
    <property type="entry name" value="Piezo_cap"/>
    <property type="match status" value="1"/>
</dbReference>
<evidence type="ECO:0000259" key="3">
    <source>
        <dbReference type="Pfam" id="PF24874"/>
    </source>
</evidence>
<dbReference type="Pfam" id="PF24874">
    <property type="entry name" value="Piezo_THU9_anchor"/>
    <property type="match status" value="1"/>
</dbReference>
<reference evidence="4" key="3">
    <citation type="submission" date="2025-09" db="UniProtKB">
        <authorList>
            <consortium name="Ensembl"/>
        </authorList>
    </citation>
    <scope>IDENTIFICATION</scope>
</reference>
<reference evidence="4" key="2">
    <citation type="submission" date="2025-08" db="UniProtKB">
        <authorList>
            <consortium name="Ensembl"/>
        </authorList>
    </citation>
    <scope>IDENTIFICATION</scope>
</reference>
<evidence type="ECO:0000313" key="5">
    <source>
        <dbReference type="Proteomes" id="UP000005226"/>
    </source>
</evidence>
<dbReference type="OMA" id="VGLHIYL"/>
<dbReference type="Ensembl" id="ENSTRUT00000075981.1">
    <property type="protein sequence ID" value="ENSTRUP00000082215.1"/>
    <property type="gene ID" value="ENSTRUG00000021915.2"/>
</dbReference>
<sequence length="569" mass="65342">RQLIKQRIALHVYLPIRQFFYDIIHPEYSPVCDVYAIMFLIDVVNFIVTIYGYWAFGKYSAAADITESLSEDQVPEAFLVMLLIQFGTMIVDRALYLKKSLLGKCVFQVVLVFGIHFWMFFILPGVTERRFNRNPVAQLWYFVKCIYFGLSAYQIKCGYPNRILGNFLTKNYNYINLFLFQGFRLVPFLTELRAVMDWVWTDTTLSLSNWICVEDIYANIFILKCWRESEKKYPPPPGQKKKKVVKYGLGGFVIFALISIIWFPLLFMSLVQSAAGVINQPVEVSIQLSIAGYEVRRKSRMVVLNDFWIKSAMQFIMNYLAEDIMVAKIKSDASLLWSISPASRESMILELSNSTHIYMTLRWTLLRSVRASLFLLCGSAFCILKASSCLRNASISMNAETTGEHTVKGPKGPESKMATRLKLAFFRPMSIKLQQILGGSKVDSDQWWMVEECSPALTSAKCHNIEMVIFSDKVSPSSLGFLAGHGIVGLYMSVVLVIGKFVREFFNGISRSIMFEELPCVDRILKLCTDIFVVRETGEMELEETLFEKLIFLYRSPETMIKMTRKKDS</sequence>
<feature type="transmembrane region" description="Helical" evidence="1">
    <location>
        <begin position="479"/>
        <end position="502"/>
    </location>
</feature>
<name>A0A674P9E9_TAKRU</name>
<reference evidence="4 5" key="1">
    <citation type="journal article" date="2011" name="Genome Biol. Evol.">
        <title>Integration of the genetic map and genome assembly of fugu facilitates insights into distinct features of genome evolution in teleosts and mammals.</title>
        <authorList>
            <person name="Kai W."/>
            <person name="Kikuchi K."/>
            <person name="Tohari S."/>
            <person name="Chew A.K."/>
            <person name="Tay A."/>
            <person name="Fujiwara A."/>
            <person name="Hosoya S."/>
            <person name="Suetake H."/>
            <person name="Naruse K."/>
            <person name="Brenner S."/>
            <person name="Suzuki Y."/>
            <person name="Venkatesh B."/>
        </authorList>
    </citation>
    <scope>NUCLEOTIDE SEQUENCE [LARGE SCALE GENOMIC DNA]</scope>
</reference>
<proteinExistence type="predicted"/>
<feature type="transmembrane region" description="Helical" evidence="1">
    <location>
        <begin position="247"/>
        <end position="271"/>
    </location>
</feature>
<organism evidence="4 5">
    <name type="scientific">Takifugu rubripes</name>
    <name type="common">Japanese pufferfish</name>
    <name type="synonym">Fugu rubripes</name>
    <dbReference type="NCBI Taxonomy" id="31033"/>
    <lineage>
        <taxon>Eukaryota</taxon>
        <taxon>Metazoa</taxon>
        <taxon>Chordata</taxon>
        <taxon>Craniata</taxon>
        <taxon>Vertebrata</taxon>
        <taxon>Euteleostomi</taxon>
        <taxon>Actinopterygii</taxon>
        <taxon>Neopterygii</taxon>
        <taxon>Teleostei</taxon>
        <taxon>Neoteleostei</taxon>
        <taxon>Acanthomorphata</taxon>
        <taxon>Eupercaria</taxon>
        <taxon>Tetraodontiformes</taxon>
        <taxon>Tetradontoidea</taxon>
        <taxon>Tetraodontidae</taxon>
        <taxon>Takifugu</taxon>
    </lineage>
</organism>
<dbReference type="PANTHER" id="PTHR47049:SF7">
    <property type="entry name" value="PIEZO-TYPE MECHANOSENSITIVE ION CHANNEL COMPONENT 2 ISOFORM X1"/>
    <property type="match status" value="1"/>
</dbReference>
<protein>
    <submittedName>
        <fullName evidence="4">Uncharacterized protein</fullName>
    </submittedName>
</protein>
<keyword evidence="5" id="KW-1185">Reference proteome</keyword>
<feature type="domain" description="Piezo non-specific cation channel cap" evidence="2">
    <location>
        <begin position="310"/>
        <end position="566"/>
    </location>
</feature>
<dbReference type="AlphaFoldDB" id="A0A674P9E9"/>
<keyword evidence="1" id="KW-1133">Transmembrane helix</keyword>
<evidence type="ECO:0000256" key="1">
    <source>
        <dbReference type="SAM" id="Phobius"/>
    </source>
</evidence>
<evidence type="ECO:0000259" key="2">
    <source>
        <dbReference type="Pfam" id="PF12166"/>
    </source>
</evidence>
<feature type="transmembrane region" description="Helical" evidence="1">
    <location>
        <begin position="105"/>
        <end position="123"/>
    </location>
</feature>
<dbReference type="GO" id="GO:0008381">
    <property type="term" value="F:mechanosensitive monoatomic ion channel activity"/>
    <property type="evidence" value="ECO:0007669"/>
    <property type="project" value="InterPro"/>
</dbReference>
<dbReference type="PANTHER" id="PTHR47049">
    <property type="entry name" value="PIEZO-TYPE MECHANOSENSITIVE ION CHANNEL HOMOLOG"/>
    <property type="match status" value="1"/>
</dbReference>
<evidence type="ECO:0000313" key="4">
    <source>
        <dbReference type="Ensembl" id="ENSTRUP00000082215.1"/>
    </source>
</evidence>
<keyword evidence="1" id="KW-0472">Membrane</keyword>
<keyword evidence="1" id="KW-0812">Transmembrane</keyword>
<feature type="domain" description="Piezo THU9 and anchor" evidence="3">
    <location>
        <begin position="33"/>
        <end position="269"/>
    </location>
</feature>